<gene>
    <name evidence="3" type="ordered locus">Celal_0827</name>
</gene>
<evidence type="ECO:0000256" key="1">
    <source>
        <dbReference type="SAM" id="Phobius"/>
    </source>
</evidence>
<feature type="signal peptide" evidence="2">
    <location>
        <begin position="1"/>
        <end position="25"/>
    </location>
</feature>
<keyword evidence="1" id="KW-0472">Membrane</keyword>
<dbReference type="eggNOG" id="ENOG5031DBH">
    <property type="taxonomic scope" value="Bacteria"/>
</dbReference>
<keyword evidence="4" id="KW-1185">Reference proteome</keyword>
<feature type="chain" id="PRO_5003215708" description="VWFA domain-containing protein" evidence="2">
    <location>
        <begin position="26"/>
        <end position="493"/>
    </location>
</feature>
<proteinExistence type="predicted"/>
<reference evidence="3 4" key="1">
    <citation type="journal article" date="2010" name="Stand. Genomic Sci.">
        <title>Complete genome sequence of Cellulophaga algicola type strain (IC166).</title>
        <authorList>
            <person name="Abt B."/>
            <person name="Lu M."/>
            <person name="Misra M."/>
            <person name="Han C."/>
            <person name="Nolan M."/>
            <person name="Lucas S."/>
            <person name="Hammon N."/>
            <person name="Deshpande S."/>
            <person name="Cheng J.F."/>
            <person name="Tapia R."/>
            <person name="Goodwin L."/>
            <person name="Pitluck S."/>
            <person name="Liolios K."/>
            <person name="Pagani I."/>
            <person name="Ivanova N."/>
            <person name="Mavromatis K."/>
            <person name="Ovchinikova G."/>
            <person name="Pati A."/>
            <person name="Chen A."/>
            <person name="Palaniappan K."/>
            <person name="Land M."/>
            <person name="Hauser L."/>
            <person name="Chang Y.J."/>
            <person name="Jeffries C.D."/>
            <person name="Detter J.C."/>
            <person name="Brambilla E."/>
            <person name="Rohde M."/>
            <person name="Tindall B.J."/>
            <person name="Goker M."/>
            <person name="Woyke T."/>
            <person name="Bristow J."/>
            <person name="Eisen J.A."/>
            <person name="Markowitz V."/>
            <person name="Hugenholtz P."/>
            <person name="Kyrpides N.C."/>
            <person name="Klenk H.P."/>
            <person name="Lapidus A."/>
        </authorList>
    </citation>
    <scope>NUCLEOTIDE SEQUENCE [LARGE SCALE GENOMIC DNA]</scope>
    <source>
        <strain evidence="4">DSM 14237 / IC166 / ACAM 630</strain>
    </source>
</reference>
<keyword evidence="1" id="KW-1133">Transmembrane helix</keyword>
<dbReference type="HOGENOM" id="CLU_042036_0_0_10"/>
<feature type="transmembrane region" description="Helical" evidence="1">
    <location>
        <begin position="465"/>
        <end position="486"/>
    </location>
</feature>
<keyword evidence="1" id="KW-0812">Transmembrane</keyword>
<evidence type="ECO:0000313" key="4">
    <source>
        <dbReference type="Proteomes" id="UP000008634"/>
    </source>
</evidence>
<keyword evidence="2" id="KW-0732">Signal</keyword>
<dbReference type="OrthoDB" id="1067458at2"/>
<organism evidence="3 4">
    <name type="scientific">Cellulophaga algicola (strain DSM 14237 / IC166 / ACAM 630)</name>
    <dbReference type="NCBI Taxonomy" id="688270"/>
    <lineage>
        <taxon>Bacteria</taxon>
        <taxon>Pseudomonadati</taxon>
        <taxon>Bacteroidota</taxon>
        <taxon>Flavobacteriia</taxon>
        <taxon>Flavobacteriales</taxon>
        <taxon>Flavobacteriaceae</taxon>
        <taxon>Cellulophaga</taxon>
    </lineage>
</organism>
<dbReference type="EMBL" id="CP002453">
    <property type="protein sequence ID" value="ADV48157.1"/>
    <property type="molecule type" value="Genomic_DNA"/>
</dbReference>
<evidence type="ECO:0000256" key="2">
    <source>
        <dbReference type="SAM" id="SignalP"/>
    </source>
</evidence>
<dbReference type="Proteomes" id="UP000008634">
    <property type="component" value="Chromosome"/>
</dbReference>
<dbReference type="RefSeq" id="WP_013549646.1">
    <property type="nucleotide sequence ID" value="NC_014934.1"/>
</dbReference>
<dbReference type="STRING" id="688270.Celal_0827"/>
<sequence length="493" mass="55246">MKPQLLKSFLLSLLIVCIVSCNRKARDADNPPSVITNKSDLINEGAQPIAANVSDTVNLKIKIYIENSGSMFGYVKGPTQLKDALHNLLVDLKYFYDEQNIEVYFINSKIHKSPIKSELTGFANKLSPYSIKIGQTGSSNLNNIFKQVTSEIEDNSISILLSDFIYSIKGEKSIELLGEQQALTKDVFLSASKKGQDLTTNIYQFISEFDGLYYDYNNQASFLQVKRPYYYAVIGGQKNVNAFSSKLNEKFRNYAGFTNEYLLTEEDFAVKDFSVLTATLNKGRLKPVRTGVNVKQVRSIEVEEGGRSNDNIEIAVAVDLANLKISDDYKTNLQNYILNNKGFELKEIATVLDGEIHFKDGRAVVFSPADLLHLDFTPSHVFVFKAKKGNVTSLDFELRSNIPDWVSTSSLDDDTNLVNNPRDQLKTFGLVYLIRGVSEAYLQVTKKEQYFTVSIPIYKEKSSSFGGIVVAVLFIGGFIGLILLIISKSKKRK</sequence>
<dbReference type="KEGG" id="cao:Celal_0827"/>
<accession>E6XEV5</accession>
<evidence type="ECO:0008006" key="5">
    <source>
        <dbReference type="Google" id="ProtNLM"/>
    </source>
</evidence>
<evidence type="ECO:0000313" key="3">
    <source>
        <dbReference type="EMBL" id="ADV48157.1"/>
    </source>
</evidence>
<protein>
    <recommendedName>
        <fullName evidence="5">VWFA domain-containing protein</fullName>
    </recommendedName>
</protein>
<dbReference type="AlphaFoldDB" id="E6XEV5"/>
<name>E6XEV5_CELAD</name>